<feature type="region of interest" description="Disordered" evidence="1">
    <location>
        <begin position="257"/>
        <end position="290"/>
    </location>
</feature>
<protein>
    <submittedName>
        <fullName evidence="2">Uncharacterized protein</fullName>
    </submittedName>
</protein>
<dbReference type="EMBL" id="JABFAC010000007">
    <property type="protein sequence ID" value="MBA0618710.1"/>
    <property type="molecule type" value="Genomic_DNA"/>
</dbReference>
<sequence length="290" mass="31363">MVRDTWISICLISLFVVFVHSVDACIFDSLLYLTKQDQLDLISMVLEGALEAQKEETQRLEESHRAAFVALVDKERERSMLITKNRDLVANEAPKAKFAERFMVFIEAIENEDLETVQSFDEKAMMNTILTMMNCDGGENGGDDVFKIGLSLEEKATMDAIVAAVNTGGSFGGDNGGFSGEYGEDVPQIKLGLNEKGTMDTSVTMVNNYGCGSGKGGFAGDDGKKLLSETRPYSVEMEINLVRALGFLCAEHGGATVEGTNGDGNGDRNSGGYGGSCHENRRQLGDDVSC</sequence>
<proteinExistence type="predicted"/>
<comment type="caution">
    <text evidence="2">The sequence shown here is derived from an EMBL/GenBank/DDBJ whole genome shotgun (WGS) entry which is preliminary data.</text>
</comment>
<feature type="compositionally biased region" description="Basic and acidic residues" evidence="1">
    <location>
        <begin position="278"/>
        <end position="290"/>
    </location>
</feature>
<gene>
    <name evidence="2" type="ORF">Godav_028013</name>
</gene>
<dbReference type="Proteomes" id="UP000593561">
    <property type="component" value="Unassembled WGS sequence"/>
</dbReference>
<reference evidence="2 3" key="1">
    <citation type="journal article" date="2019" name="Genome Biol. Evol.">
        <title>Insights into the evolution of the New World diploid cottons (Gossypium, subgenus Houzingenia) based on genome sequencing.</title>
        <authorList>
            <person name="Grover C.E."/>
            <person name="Arick M.A. 2nd"/>
            <person name="Thrash A."/>
            <person name="Conover J.L."/>
            <person name="Sanders W.S."/>
            <person name="Peterson D.G."/>
            <person name="Frelichowski J.E."/>
            <person name="Scheffler J.A."/>
            <person name="Scheffler B.E."/>
            <person name="Wendel J.F."/>
        </authorList>
    </citation>
    <scope>NUCLEOTIDE SEQUENCE [LARGE SCALE GENOMIC DNA]</scope>
    <source>
        <strain evidence="2">27</strain>
        <tissue evidence="2">Leaf</tissue>
    </source>
</reference>
<dbReference type="AlphaFoldDB" id="A0A7J8RYU3"/>
<evidence type="ECO:0000313" key="3">
    <source>
        <dbReference type="Proteomes" id="UP000593561"/>
    </source>
</evidence>
<keyword evidence="3" id="KW-1185">Reference proteome</keyword>
<organism evidence="2 3">
    <name type="scientific">Gossypium davidsonii</name>
    <name type="common">Davidson's cotton</name>
    <name type="synonym">Gossypium klotzschianum subsp. davidsonii</name>
    <dbReference type="NCBI Taxonomy" id="34287"/>
    <lineage>
        <taxon>Eukaryota</taxon>
        <taxon>Viridiplantae</taxon>
        <taxon>Streptophyta</taxon>
        <taxon>Embryophyta</taxon>
        <taxon>Tracheophyta</taxon>
        <taxon>Spermatophyta</taxon>
        <taxon>Magnoliopsida</taxon>
        <taxon>eudicotyledons</taxon>
        <taxon>Gunneridae</taxon>
        <taxon>Pentapetalae</taxon>
        <taxon>rosids</taxon>
        <taxon>malvids</taxon>
        <taxon>Malvales</taxon>
        <taxon>Malvaceae</taxon>
        <taxon>Malvoideae</taxon>
        <taxon>Gossypium</taxon>
    </lineage>
</organism>
<feature type="compositionally biased region" description="Gly residues" evidence="1">
    <location>
        <begin position="261"/>
        <end position="275"/>
    </location>
</feature>
<evidence type="ECO:0000256" key="1">
    <source>
        <dbReference type="SAM" id="MobiDB-lite"/>
    </source>
</evidence>
<name>A0A7J8RYU3_GOSDV</name>
<evidence type="ECO:0000313" key="2">
    <source>
        <dbReference type="EMBL" id="MBA0618710.1"/>
    </source>
</evidence>
<accession>A0A7J8RYU3</accession>